<dbReference type="EMBL" id="JAANBB010000120">
    <property type="protein sequence ID" value="KAF7549530.1"/>
    <property type="molecule type" value="Genomic_DNA"/>
</dbReference>
<dbReference type="Proteomes" id="UP000722485">
    <property type="component" value="Unassembled WGS sequence"/>
</dbReference>
<dbReference type="Pfam" id="PF02449">
    <property type="entry name" value="Glyco_hydro_42"/>
    <property type="match status" value="1"/>
</dbReference>
<accession>A0A9P5LGG4</accession>
<keyword evidence="5" id="KW-1185">Reference proteome</keyword>
<reference evidence="4" key="1">
    <citation type="submission" date="2020-03" db="EMBL/GenBank/DDBJ databases">
        <title>Draft Genome Sequence of Cylindrodendrum hubeiense.</title>
        <authorList>
            <person name="Buettner E."/>
            <person name="Kellner H."/>
        </authorList>
    </citation>
    <scope>NUCLEOTIDE SEQUENCE</scope>
    <source>
        <strain evidence="4">IHI 201604</strain>
    </source>
</reference>
<comment type="caution">
    <text evidence="4">The sequence shown here is derived from an EMBL/GenBank/DDBJ whole genome shotgun (WGS) entry which is preliminary data.</text>
</comment>
<evidence type="ECO:0000256" key="2">
    <source>
        <dbReference type="ARBA" id="ARBA00023295"/>
    </source>
</evidence>
<gene>
    <name evidence="4" type="ORF">G7Z17_g6322</name>
</gene>
<name>A0A9P5LGG4_9HYPO</name>
<keyword evidence="2" id="KW-0326">Glycosidase</keyword>
<protein>
    <recommendedName>
        <fullName evidence="3">Glycoside hydrolase family 42 N-terminal domain-containing protein</fullName>
    </recommendedName>
</protein>
<proteinExistence type="predicted"/>
<dbReference type="SUPFAM" id="SSF51445">
    <property type="entry name" value="(Trans)glycosidases"/>
    <property type="match status" value="1"/>
</dbReference>
<evidence type="ECO:0000313" key="5">
    <source>
        <dbReference type="Proteomes" id="UP000722485"/>
    </source>
</evidence>
<keyword evidence="1" id="KW-0378">Hydrolase</keyword>
<dbReference type="GO" id="GO:0005975">
    <property type="term" value="P:carbohydrate metabolic process"/>
    <property type="evidence" value="ECO:0007669"/>
    <property type="project" value="InterPro"/>
</dbReference>
<sequence length="364" mass="40650">MSATITGTVNGTPELPRLRRAGKSWQLLVDGKPFLILGGELQNSSMSSAHYMDTAWQNIAKMGVNTILGTVSWEDIEPEEGQFVFTEFDGALPAAREHGFRMILVWFGSFKNGMSRYTPSWVKTNPQRFPRMQHRDSNGSIQVSNIISIFHDECVQADAKAFASLMQHLSETDAAKTVIMVQVENEVGLLGDSRDRSKRANQLFSSPVPMELVRFLEQGGDSLRPELKSYLAGVASYLKGTAGGGKPGEYPSGGAVIWVLDIWQRFTPTLHFISPDIYTADYSKTCSDYCHRDQPLFVPEQHRNDFGARRIWEAIGLSEIFEAKNPRKASTKKVIVDLDEIGQVVNIQEVKKDQGALNLCLFNR</sequence>
<dbReference type="InterPro" id="IPR017853">
    <property type="entry name" value="GH"/>
</dbReference>
<dbReference type="GO" id="GO:0009341">
    <property type="term" value="C:beta-galactosidase complex"/>
    <property type="evidence" value="ECO:0007669"/>
    <property type="project" value="InterPro"/>
</dbReference>
<evidence type="ECO:0000256" key="1">
    <source>
        <dbReference type="ARBA" id="ARBA00022801"/>
    </source>
</evidence>
<evidence type="ECO:0000313" key="4">
    <source>
        <dbReference type="EMBL" id="KAF7549530.1"/>
    </source>
</evidence>
<dbReference type="AlphaFoldDB" id="A0A9P5LGG4"/>
<feature type="domain" description="Glycoside hydrolase family 42 N-terminal" evidence="3">
    <location>
        <begin position="53"/>
        <end position="205"/>
    </location>
</feature>
<evidence type="ECO:0000259" key="3">
    <source>
        <dbReference type="Pfam" id="PF02449"/>
    </source>
</evidence>
<dbReference type="InterPro" id="IPR013529">
    <property type="entry name" value="Glyco_hydro_42_N"/>
</dbReference>
<dbReference type="GO" id="GO:0004565">
    <property type="term" value="F:beta-galactosidase activity"/>
    <property type="evidence" value="ECO:0007669"/>
    <property type="project" value="InterPro"/>
</dbReference>
<dbReference type="OrthoDB" id="1657402at2759"/>
<organism evidence="4 5">
    <name type="scientific">Cylindrodendrum hubeiense</name>
    <dbReference type="NCBI Taxonomy" id="595255"/>
    <lineage>
        <taxon>Eukaryota</taxon>
        <taxon>Fungi</taxon>
        <taxon>Dikarya</taxon>
        <taxon>Ascomycota</taxon>
        <taxon>Pezizomycotina</taxon>
        <taxon>Sordariomycetes</taxon>
        <taxon>Hypocreomycetidae</taxon>
        <taxon>Hypocreales</taxon>
        <taxon>Nectriaceae</taxon>
        <taxon>Cylindrodendrum</taxon>
    </lineage>
</organism>
<dbReference type="Gene3D" id="3.20.20.80">
    <property type="entry name" value="Glycosidases"/>
    <property type="match status" value="1"/>
</dbReference>